<feature type="transmembrane region" description="Helical" evidence="2">
    <location>
        <begin position="57"/>
        <end position="76"/>
    </location>
</feature>
<feature type="transmembrane region" description="Helical" evidence="2">
    <location>
        <begin position="96"/>
        <end position="114"/>
    </location>
</feature>
<evidence type="ECO:0000313" key="3">
    <source>
        <dbReference type="EMBL" id="ADB29234.1"/>
    </source>
</evidence>
<dbReference type="AlphaFoldDB" id="D2PRQ4"/>
<dbReference type="Proteomes" id="UP000007967">
    <property type="component" value="Chromosome"/>
</dbReference>
<keyword evidence="2" id="KW-0472">Membrane</keyword>
<keyword evidence="2" id="KW-1133">Transmembrane helix</keyword>
<proteinExistence type="predicted"/>
<reference evidence="4" key="1">
    <citation type="submission" date="2009-09" db="EMBL/GenBank/DDBJ databases">
        <title>The complete genome of Kribbella flavida DSM 17836.</title>
        <authorList>
            <consortium name="US DOE Joint Genome Institute (JGI-PGF)"/>
            <person name="Lucas S."/>
            <person name="Copeland A."/>
            <person name="Lapidus A."/>
            <person name="Glavina del Rio T."/>
            <person name="Dalin E."/>
            <person name="Tice H."/>
            <person name="Bruce D."/>
            <person name="Goodwin L."/>
            <person name="Pitluck S."/>
            <person name="Kyrpides N."/>
            <person name="Mavromatis K."/>
            <person name="Ivanova N."/>
            <person name="Saunders E."/>
            <person name="Brettin T."/>
            <person name="Detter J.C."/>
            <person name="Han C."/>
            <person name="Larimer F."/>
            <person name="Land M."/>
            <person name="Hauser L."/>
            <person name="Markowitz V."/>
            <person name="Cheng J.-F."/>
            <person name="Hugenholtz P."/>
            <person name="Woyke T."/>
            <person name="Wu D."/>
            <person name="Pukall R."/>
            <person name="Klenk H.-P."/>
            <person name="Eisen J.A."/>
        </authorList>
    </citation>
    <scope>NUCLEOTIDE SEQUENCE [LARGE SCALE GENOMIC DNA]</scope>
    <source>
        <strain evidence="4">DSM 17836 / JCM 10339 / NBRC 14399</strain>
    </source>
</reference>
<evidence type="ECO:0000313" key="4">
    <source>
        <dbReference type="Proteomes" id="UP000007967"/>
    </source>
</evidence>
<dbReference type="STRING" id="479435.Kfla_0105"/>
<keyword evidence="2" id="KW-0812">Transmembrane</keyword>
<evidence type="ECO:0000256" key="1">
    <source>
        <dbReference type="SAM" id="MobiDB-lite"/>
    </source>
</evidence>
<accession>D2PRQ4</accession>
<sequence length="225" mass="23329">MRRRATRSQADPRDACRGSLQSVLYPPAPSDVRENRSGDRVGVVATEQRPPPHVRRGVATGFLVAVTCGLGGAFVGEEVVGTIARVVGHRELVLRGLGWCWGGLPFVLAMVALLAQRRIAARAKPVVTTVLVVWAASGALLIPGRGSDLEGRFESAYPEARLIGFGWAAGFLSVVLVGAALVVGVLVVQKVFGARGGTAFAWFIGVVGAAVIGAGLAAALVAPVF</sequence>
<evidence type="ECO:0000256" key="2">
    <source>
        <dbReference type="SAM" id="Phobius"/>
    </source>
</evidence>
<feature type="transmembrane region" description="Helical" evidence="2">
    <location>
        <begin position="126"/>
        <end position="144"/>
    </location>
</feature>
<protein>
    <submittedName>
        <fullName evidence="3">Uncharacterized protein</fullName>
    </submittedName>
</protein>
<organism evidence="3 4">
    <name type="scientific">Kribbella flavida (strain DSM 17836 / JCM 10339 / NBRC 14399)</name>
    <dbReference type="NCBI Taxonomy" id="479435"/>
    <lineage>
        <taxon>Bacteria</taxon>
        <taxon>Bacillati</taxon>
        <taxon>Actinomycetota</taxon>
        <taxon>Actinomycetes</taxon>
        <taxon>Propionibacteriales</taxon>
        <taxon>Kribbellaceae</taxon>
        <taxon>Kribbella</taxon>
    </lineage>
</organism>
<feature type="transmembrane region" description="Helical" evidence="2">
    <location>
        <begin position="164"/>
        <end position="188"/>
    </location>
</feature>
<dbReference type="KEGG" id="kfl:Kfla_0105"/>
<feature type="region of interest" description="Disordered" evidence="1">
    <location>
        <begin position="1"/>
        <end position="38"/>
    </location>
</feature>
<gene>
    <name evidence="3" type="ordered locus">Kfla_0105</name>
</gene>
<name>D2PRQ4_KRIFD</name>
<feature type="transmembrane region" description="Helical" evidence="2">
    <location>
        <begin position="200"/>
        <end position="222"/>
    </location>
</feature>
<reference evidence="3 4" key="2">
    <citation type="journal article" date="2010" name="Stand. Genomic Sci.">
        <title>Complete genome sequence of Kribbella flavida type strain (IFO 14399).</title>
        <authorList>
            <person name="Pukall R."/>
            <person name="Lapidus A."/>
            <person name="Glavina Del Rio T."/>
            <person name="Copeland A."/>
            <person name="Tice H."/>
            <person name="Cheng J.-F."/>
            <person name="Lucas S."/>
            <person name="Chen F."/>
            <person name="Nolan M."/>
            <person name="LaButti K."/>
            <person name="Pati A."/>
            <person name="Ivanova N."/>
            <person name="Mavrommatis K."/>
            <person name="Mikhailova N."/>
            <person name="Pitluck S."/>
            <person name="Bruce D."/>
            <person name="Goodwin L."/>
            <person name="Land M."/>
            <person name="Hauser L."/>
            <person name="Chang Y.-J."/>
            <person name="Jeffries C.D."/>
            <person name="Chen A."/>
            <person name="Palaniappan K."/>
            <person name="Chain P."/>
            <person name="Rohde M."/>
            <person name="Goeker M."/>
            <person name="Bristow J."/>
            <person name="Eisen J.A."/>
            <person name="Markowitz V."/>
            <person name="Hugenholtz P."/>
            <person name="Kyrpides N.C."/>
            <person name="Klenk H.-P."/>
            <person name="Brettin T."/>
        </authorList>
    </citation>
    <scope>NUCLEOTIDE SEQUENCE [LARGE SCALE GENOMIC DNA]</scope>
    <source>
        <strain evidence="4">DSM 17836 / JCM 10339 / NBRC 14399</strain>
    </source>
</reference>
<keyword evidence="4" id="KW-1185">Reference proteome</keyword>
<dbReference type="HOGENOM" id="CLU_1228597_0_0_11"/>
<dbReference type="EMBL" id="CP001736">
    <property type="protein sequence ID" value="ADB29234.1"/>
    <property type="molecule type" value="Genomic_DNA"/>
</dbReference>